<dbReference type="EMBL" id="JASBWS010000001">
    <property type="protein sequence ID" value="KAJ9117831.1"/>
    <property type="molecule type" value="Genomic_DNA"/>
</dbReference>
<proteinExistence type="predicted"/>
<keyword evidence="2" id="KW-1185">Reference proteome</keyword>
<organism evidence="1 2">
    <name type="scientific">Naganishia adeliensis</name>
    <dbReference type="NCBI Taxonomy" id="92952"/>
    <lineage>
        <taxon>Eukaryota</taxon>
        <taxon>Fungi</taxon>
        <taxon>Dikarya</taxon>
        <taxon>Basidiomycota</taxon>
        <taxon>Agaricomycotina</taxon>
        <taxon>Tremellomycetes</taxon>
        <taxon>Filobasidiales</taxon>
        <taxon>Filobasidiaceae</taxon>
        <taxon>Naganishia</taxon>
    </lineage>
</organism>
<dbReference type="Proteomes" id="UP001230649">
    <property type="component" value="Unassembled WGS sequence"/>
</dbReference>
<accession>A0ACC2X2E6</accession>
<comment type="caution">
    <text evidence="1">The sequence shown here is derived from an EMBL/GenBank/DDBJ whole genome shotgun (WGS) entry which is preliminary data.</text>
</comment>
<protein>
    <submittedName>
        <fullName evidence="1">Uncharacterized protein</fullName>
    </submittedName>
</protein>
<gene>
    <name evidence="1" type="ORF">QFC20_000111</name>
</gene>
<evidence type="ECO:0000313" key="2">
    <source>
        <dbReference type="Proteomes" id="UP001230649"/>
    </source>
</evidence>
<name>A0ACC2X2E6_9TREE</name>
<sequence length="979" mass="110271">MPATAQAAPSPVRASTHTHHRLFLGALPPDSQSNNQARRQRYRRSLDHEDAALVPDTSSRRRRFSFLRNRKSTSLDGVEARNTGEPFFVIGQEFQPKSKAHSSSSSSSDPPVVLINPEILSDPFDTSNPSGPPSAPPKPISRPSLYPRTTTDRASFRTAKSTLPPTPGPSRTSKSIGTPGTTRTGGTDFFSAKSSVSSFDTPEDDGQVAGDGASDKAMISQTPLVVNPAAEEPVLAEPKLRNKLRSALRRRSQVSEHAVPDVHTDTKGKQKRTVYFPVDEPEAPRKVLERTGSAVAGTSAGVVEVAERKKERELEREEEGKKVDVRVVQDDTFDEQEAGEVQEEEEEEEERRKPSERVKAVEEYLVVYRKGWVELYKEWSTPFGRVFRKSKRLCFAIPLLSGVTTFSVFSRRDMSFALCLDTATMREELQKAQQQEHESSVRSANGESGSQRNMLDRMKQTKEFQWVQDQTGGNGGKNRSLVFVFIGRERTRMLDWSWQIWNNLGGKVPDTLRISVPTFDSLVDLERPSGSAATLRAFSRSRILLDVFTALRAQLPDYDDLVARERERSGAGGGDGPLRLELAWEADMHLDWVPPFAEWSVENRKREWAVLAGLTMIQPQDPCELLLLPIRHDANDLKLADGMRLSEPPAIEGFLHRLTGAKGTPVKHRVYVHSQSGYLLSSSARQAQAPLAPFPQPVDDPVICEAYHADERVRNTHNLLYSDGLIDFRSIVRMEAPNGSSETPFERQAHSEDQAPENDALQKTLDRLTRTQLVVVLDSEEIVWLEASDERVAIEWFIRIRELCKYWAHRQRVEMNLIREIDTSIHTAGGADSELARDSLTCRIANWCPFERCNTILHCGRLYLKPSAADQFRRKYRYSLAETYIFSGYLAQAQQHARLRVDEPMETRLYQDGLSSSDGVEDCSFVIWIRREEKVDIALDPSLEDIDPHAVGAKSRRHAVPRLAKKPTKMIVCRARCKR</sequence>
<reference evidence="1" key="1">
    <citation type="submission" date="2023-04" db="EMBL/GenBank/DDBJ databases">
        <title>Draft Genome sequencing of Naganishia species isolated from polar environments using Oxford Nanopore Technology.</title>
        <authorList>
            <person name="Leo P."/>
            <person name="Venkateswaran K."/>
        </authorList>
    </citation>
    <scope>NUCLEOTIDE SEQUENCE</scope>
    <source>
        <strain evidence="1">MNA-CCFEE 5262</strain>
    </source>
</reference>
<evidence type="ECO:0000313" key="1">
    <source>
        <dbReference type="EMBL" id="KAJ9117831.1"/>
    </source>
</evidence>